<feature type="compositionally biased region" description="Basic and acidic residues" evidence="1">
    <location>
        <begin position="190"/>
        <end position="214"/>
    </location>
</feature>
<feature type="compositionally biased region" description="Basic and acidic residues" evidence="1">
    <location>
        <begin position="226"/>
        <end position="239"/>
    </location>
</feature>
<evidence type="ECO:0000313" key="2">
    <source>
        <dbReference type="EMBL" id="PIA98176.1"/>
    </source>
</evidence>
<feature type="region of interest" description="Disordered" evidence="1">
    <location>
        <begin position="81"/>
        <end position="138"/>
    </location>
</feature>
<dbReference type="AlphaFoldDB" id="A0A2G5I064"/>
<evidence type="ECO:0000313" key="4">
    <source>
        <dbReference type="Proteomes" id="UP000230605"/>
    </source>
</evidence>
<keyword evidence="5" id="KW-1185">Reference proteome</keyword>
<dbReference type="EMBL" id="LKMD01000102">
    <property type="protein sequence ID" value="PIA98176.1"/>
    <property type="molecule type" value="Genomic_DNA"/>
</dbReference>
<dbReference type="Proteomes" id="UP000230605">
    <property type="component" value="Chromosome 2"/>
</dbReference>
<sequence>MSNQRSVTPFEQQVFNLLARDNPPHPVILSQLIASMDLRYITRLRSSIDGERVSMLLCAAAEMHSTATGALANSTFKMNEEASDAAPRSSSENASSVHIAAPTSTTSSGNKIVPQEQVSKAHERHEDENGIANLSDLDPEDEELFESARLLSQAKPVAAIPLPRNHKAKAVTVLTANANDAKDAMGTQEAGEKNAGKQEKKEMGSDKAALENKVQKPQHHPHSPHRSLEELDAELEKMQSEAAKAPAKSGDHPCFGKRS</sequence>
<feature type="compositionally biased region" description="Basic residues" evidence="1">
    <location>
        <begin position="216"/>
        <end position="225"/>
    </location>
</feature>
<reference evidence="3 5" key="2">
    <citation type="submission" date="2023-09" db="EMBL/GenBank/DDBJ databases">
        <title>Complete-Gapless Cercospora beticola genome.</title>
        <authorList>
            <person name="Wyatt N.A."/>
            <person name="Spanner R.E."/>
            <person name="Bolton M.D."/>
        </authorList>
    </citation>
    <scope>NUCLEOTIDE SEQUENCE [LARGE SCALE GENOMIC DNA]</scope>
    <source>
        <strain evidence="3">Cb09-40</strain>
    </source>
</reference>
<feature type="compositionally biased region" description="Polar residues" evidence="1">
    <location>
        <begin position="88"/>
        <end position="110"/>
    </location>
</feature>
<dbReference type="Proteomes" id="UP001302367">
    <property type="component" value="Chromosome 2"/>
</dbReference>
<feature type="compositionally biased region" description="Basic and acidic residues" evidence="1">
    <location>
        <begin position="119"/>
        <end position="128"/>
    </location>
</feature>
<dbReference type="EMBL" id="CP134185">
    <property type="protein sequence ID" value="WPA98237.1"/>
    <property type="molecule type" value="Genomic_DNA"/>
</dbReference>
<evidence type="ECO:0000256" key="1">
    <source>
        <dbReference type="SAM" id="MobiDB-lite"/>
    </source>
</evidence>
<gene>
    <name evidence="2" type="ORF">CB0940_05666</name>
    <name evidence="3" type="ORF">RHO25_002849</name>
</gene>
<protein>
    <submittedName>
        <fullName evidence="2">Uncharacterized protein</fullName>
    </submittedName>
</protein>
<organism evidence="2 4">
    <name type="scientific">Cercospora beticola</name>
    <name type="common">Sugarbeet leaf spot fungus</name>
    <dbReference type="NCBI Taxonomy" id="122368"/>
    <lineage>
        <taxon>Eukaryota</taxon>
        <taxon>Fungi</taxon>
        <taxon>Dikarya</taxon>
        <taxon>Ascomycota</taxon>
        <taxon>Pezizomycotina</taxon>
        <taxon>Dothideomycetes</taxon>
        <taxon>Dothideomycetidae</taxon>
        <taxon>Mycosphaerellales</taxon>
        <taxon>Mycosphaerellaceae</taxon>
        <taxon>Cercospora</taxon>
    </lineage>
</organism>
<reference evidence="2 4" key="1">
    <citation type="submission" date="2015-10" db="EMBL/GenBank/DDBJ databases">
        <title>The cercosporin biosynthetic gene cluster was horizontally transferred to several fungal lineages and shown to be expanded in Cercospora beticola based on microsynteny with recipient genomes.</title>
        <authorList>
            <person name="De Jonge R."/>
            <person name="Ebert M.K."/>
            <person name="Suttle J.C."/>
            <person name="Jurick Ii W.M."/>
            <person name="Secor G.A."/>
            <person name="Thomma B.P."/>
            <person name="Van De Peer Y."/>
            <person name="Bolton M.D."/>
        </authorList>
    </citation>
    <scope>NUCLEOTIDE SEQUENCE [LARGE SCALE GENOMIC DNA]</scope>
    <source>
        <strain evidence="2 4">09-40</strain>
    </source>
</reference>
<proteinExistence type="predicted"/>
<name>A0A2G5I064_CERBT</name>
<evidence type="ECO:0000313" key="3">
    <source>
        <dbReference type="EMBL" id="WPA98237.1"/>
    </source>
</evidence>
<accession>A0A2G5I064</accession>
<dbReference type="OrthoDB" id="3647154at2759"/>
<feature type="region of interest" description="Disordered" evidence="1">
    <location>
        <begin position="181"/>
        <end position="259"/>
    </location>
</feature>
<evidence type="ECO:0000313" key="5">
    <source>
        <dbReference type="Proteomes" id="UP001302367"/>
    </source>
</evidence>